<proteinExistence type="predicted"/>
<dbReference type="Pfam" id="PF24175">
    <property type="entry name" value="SU10_adaptor"/>
    <property type="match status" value="1"/>
</dbReference>
<evidence type="ECO:0000313" key="2">
    <source>
        <dbReference type="Proteomes" id="UP000036771"/>
    </source>
</evidence>
<dbReference type="InterPro" id="IPR056209">
    <property type="entry name" value="SU10_adaptor"/>
</dbReference>
<keyword evidence="2" id="KW-1185">Reference proteome</keyword>
<dbReference type="EMBL" id="BBVC01000106">
    <property type="protein sequence ID" value="GAO98954.1"/>
    <property type="molecule type" value="Genomic_DNA"/>
</dbReference>
<dbReference type="STRING" id="1629334.Cva_01624"/>
<dbReference type="AlphaFoldDB" id="A0A0K8MGH0"/>
<organism evidence="1 2">
    <name type="scientific">Caedimonas varicaedens</name>
    <dbReference type="NCBI Taxonomy" id="1629334"/>
    <lineage>
        <taxon>Bacteria</taxon>
        <taxon>Pseudomonadati</taxon>
        <taxon>Pseudomonadota</taxon>
        <taxon>Alphaproteobacteria</taxon>
        <taxon>Holosporales</taxon>
        <taxon>Caedimonadaceae</taxon>
        <taxon>Caedimonas</taxon>
    </lineage>
</organism>
<protein>
    <submittedName>
        <fullName evidence="1">Uncharacterized protein</fullName>
    </submittedName>
</protein>
<evidence type="ECO:0000313" key="1">
    <source>
        <dbReference type="EMBL" id="GAO98954.1"/>
    </source>
</evidence>
<dbReference type="Proteomes" id="UP000036771">
    <property type="component" value="Unassembled WGS sequence"/>
</dbReference>
<gene>
    <name evidence="1" type="ORF">Cva_01624</name>
</gene>
<sequence length="353" mass="39349">MPSVSSYSFQTLQASVLIQEAYERIGIAGEMTERQKVDSALRSLNFLLSQWATRGVHLWTLKTCLLPLIAGQRKLTLPLEVKKIVSLSLRTSYRILGGSATSDKEGDPTKAFDGDDTTACLQTAENGTITYTYPAHNPQRITLVGISSNENANYTLTIKGLDQTGHSVPLLTLARQTYKMTEQGKSLVHWAELPSPDLYQGYSLQETGGATLKVRELYLNQGIRDTVLTELSRSEYDATPTKDQRGRPCSFYSDRQREPCLYLWPTPVSSTSCLVMTYEEMMPDVLSMGQFVDIPARFYEAVLWGLAYQLSCKYKPALMEQSRALAEEAFRIATDDDTESTPVTLYPDDGGGR</sequence>
<reference evidence="1 2" key="1">
    <citation type="submission" date="2015-03" db="EMBL/GenBank/DDBJ databases">
        <title>Caedibacter varicaedens, whole genome shotgun sequence.</title>
        <authorList>
            <person name="Suzuki H."/>
            <person name="Dapper A.L."/>
            <person name="Gibson A.K."/>
            <person name="Jackson C."/>
            <person name="Lee H."/>
            <person name="Pejaver V.R."/>
            <person name="Doak T."/>
            <person name="Lynch M."/>
        </authorList>
    </citation>
    <scope>NUCLEOTIDE SEQUENCE [LARGE SCALE GENOMIC DNA]</scope>
</reference>
<dbReference type="OrthoDB" id="9813383at2"/>
<comment type="caution">
    <text evidence="1">The sequence shown here is derived from an EMBL/GenBank/DDBJ whole genome shotgun (WGS) entry which is preliminary data.</text>
</comment>
<accession>A0A0K8MGH0</accession>
<name>A0A0K8MGH0_9PROT</name>